<keyword evidence="2" id="KW-0677">Repeat</keyword>
<evidence type="ECO:0000256" key="3">
    <source>
        <dbReference type="PROSITE-ProRule" id="PRU00221"/>
    </source>
</evidence>
<dbReference type="PROSITE" id="PS50294">
    <property type="entry name" value="WD_REPEATS_REGION"/>
    <property type="match status" value="2"/>
</dbReference>
<feature type="region of interest" description="Disordered" evidence="4">
    <location>
        <begin position="497"/>
        <end position="520"/>
    </location>
</feature>
<evidence type="ECO:0000256" key="1">
    <source>
        <dbReference type="ARBA" id="ARBA00022574"/>
    </source>
</evidence>
<dbReference type="SUPFAM" id="SSF50978">
    <property type="entry name" value="WD40 repeat-like"/>
    <property type="match status" value="1"/>
</dbReference>
<protein>
    <recommendedName>
        <fullName evidence="7">DDB1- and CUL4-associated factor 5</fullName>
    </recommendedName>
</protein>
<dbReference type="OrthoDB" id="5573735at2759"/>
<evidence type="ECO:0000256" key="2">
    <source>
        <dbReference type="ARBA" id="ARBA00022737"/>
    </source>
</evidence>
<keyword evidence="1 3" id="KW-0853">WD repeat</keyword>
<dbReference type="InterPro" id="IPR045151">
    <property type="entry name" value="DCAF8"/>
</dbReference>
<dbReference type="InterPro" id="IPR001680">
    <property type="entry name" value="WD40_rpt"/>
</dbReference>
<feature type="repeat" description="WD" evidence="3">
    <location>
        <begin position="144"/>
        <end position="179"/>
    </location>
</feature>
<evidence type="ECO:0008006" key="7">
    <source>
        <dbReference type="Google" id="ProtNLM"/>
    </source>
</evidence>
<accession>A0A9N9MFJ9</accession>
<dbReference type="GO" id="GO:0005737">
    <property type="term" value="C:cytoplasm"/>
    <property type="evidence" value="ECO:0007669"/>
    <property type="project" value="TreeGrafter"/>
</dbReference>
<dbReference type="Proteomes" id="UP001152799">
    <property type="component" value="Chromosome 11"/>
</dbReference>
<dbReference type="EMBL" id="OU892287">
    <property type="protein sequence ID" value="CAG9762135.1"/>
    <property type="molecule type" value="Genomic_DNA"/>
</dbReference>
<sequence length="790" mass="89574">MAGPSAINPLKYIIDRQYSEDLFIKNKLFKERLAKAKNLYRKDLVSHYGCVNAIEFSQNGEYLVSGGDDRRVLLWKIPEAVYEGNCISCSRNIPEGLAPIIMKKTHNSNIFCVAFSSKHTRIFSGGNDDQVIIHEAYYEHPLSIIPHRKPVYGLSVNPQKDEIIATAGEDGRLLLYDIRDTLQHEAQVLAKQKTGFHSVMFNPVNPRFLVSANSEEGIALWDCRKPKEELVRYDPSIGKISGISACFNSTGKKVLALRRRLPPVLYNTQSEQSICQFYHPQYYNSCTMKTCSFAGENDEYVLSGSDDFNLYMWKMPEDEDEWGACHMVLKGHRSIVNQVRYNRHNNLIASSGVEKMVKLWSTISMGPWTGSLLKEYSEPSRIIYTHQDYAELVGSSGERISHDYSDQSTYEDSKMMAFFDALIQREIEGWASSEETQTSDSDSDGDQDYSKLLQGILRSRNKTFEEPRKHKHNRIAQLICKKRNTLARMAYNKAYSSVQRKQLREKRKRKARIAQKQKSANKKLKLSSYFETKKNNYLSESSARSLRYRTRQCLREARENAVLDMPSTSTGITSSNSLVYTMFNQDSDDEALNLSLNEPENVSSNNDEEEEEVNLVNILPTPLNGTQEHIINNLEIMSNVDIPISNGSSSSNETATNDYNNGASTSAGSSGSYKTPYPNDSEEDSPSTSPENGYSTSTSEFECATPPKKRRNLSQSDSGCGTGPSSTKSRRFMEKYVCFNARKTPETVPGTSQNGHTSDEENRNERFRKKIRKVRLNLRNRVCSNDSDSN</sequence>
<dbReference type="Gene3D" id="2.130.10.10">
    <property type="entry name" value="YVTN repeat-like/Quinoprotein amine dehydrogenase"/>
    <property type="match status" value="2"/>
</dbReference>
<feature type="compositionally biased region" description="Basic residues" evidence="4">
    <location>
        <begin position="501"/>
        <end position="520"/>
    </location>
</feature>
<feature type="region of interest" description="Disordered" evidence="4">
    <location>
        <begin position="741"/>
        <end position="772"/>
    </location>
</feature>
<dbReference type="SMART" id="SM00320">
    <property type="entry name" value="WD40"/>
    <property type="match status" value="6"/>
</dbReference>
<dbReference type="PANTHER" id="PTHR15574">
    <property type="entry name" value="WD REPEAT DOMAIN-CONTAINING FAMILY"/>
    <property type="match status" value="1"/>
</dbReference>
<name>A0A9N9MFJ9_9CUCU</name>
<dbReference type="PANTHER" id="PTHR15574:SF43">
    <property type="entry name" value="DDB1- AND CUL4-ASSOCIATED FACTOR 5"/>
    <property type="match status" value="1"/>
</dbReference>
<evidence type="ECO:0000256" key="4">
    <source>
        <dbReference type="SAM" id="MobiDB-lite"/>
    </source>
</evidence>
<gene>
    <name evidence="5" type="ORF">CEUTPL_LOCUS2819</name>
</gene>
<feature type="compositionally biased region" description="Polar residues" evidence="4">
    <location>
        <begin position="647"/>
        <end position="661"/>
    </location>
</feature>
<dbReference type="InterPro" id="IPR015943">
    <property type="entry name" value="WD40/YVTN_repeat-like_dom_sf"/>
</dbReference>
<dbReference type="InterPro" id="IPR036322">
    <property type="entry name" value="WD40_repeat_dom_sf"/>
</dbReference>
<evidence type="ECO:0000313" key="6">
    <source>
        <dbReference type="Proteomes" id="UP001152799"/>
    </source>
</evidence>
<reference evidence="5" key="1">
    <citation type="submission" date="2022-01" db="EMBL/GenBank/DDBJ databases">
        <authorList>
            <person name="King R."/>
        </authorList>
    </citation>
    <scope>NUCLEOTIDE SEQUENCE</scope>
</reference>
<feature type="repeat" description="WD" evidence="3">
    <location>
        <begin position="44"/>
        <end position="77"/>
    </location>
</feature>
<keyword evidence="6" id="KW-1185">Reference proteome</keyword>
<feature type="compositionally biased region" description="Polar residues" evidence="4">
    <location>
        <begin position="713"/>
        <end position="727"/>
    </location>
</feature>
<dbReference type="PROSITE" id="PS50082">
    <property type="entry name" value="WD_REPEATS_2"/>
    <property type="match status" value="3"/>
</dbReference>
<feature type="region of interest" description="Disordered" evidence="4">
    <location>
        <begin position="647"/>
        <end position="728"/>
    </location>
</feature>
<proteinExistence type="predicted"/>
<dbReference type="Pfam" id="PF00400">
    <property type="entry name" value="WD40"/>
    <property type="match status" value="3"/>
</dbReference>
<dbReference type="AlphaFoldDB" id="A0A9N9MFJ9"/>
<feature type="compositionally biased region" description="Low complexity" evidence="4">
    <location>
        <begin position="662"/>
        <end position="672"/>
    </location>
</feature>
<organism evidence="5 6">
    <name type="scientific">Ceutorhynchus assimilis</name>
    <name type="common">cabbage seed weevil</name>
    <dbReference type="NCBI Taxonomy" id="467358"/>
    <lineage>
        <taxon>Eukaryota</taxon>
        <taxon>Metazoa</taxon>
        <taxon>Ecdysozoa</taxon>
        <taxon>Arthropoda</taxon>
        <taxon>Hexapoda</taxon>
        <taxon>Insecta</taxon>
        <taxon>Pterygota</taxon>
        <taxon>Neoptera</taxon>
        <taxon>Endopterygota</taxon>
        <taxon>Coleoptera</taxon>
        <taxon>Polyphaga</taxon>
        <taxon>Cucujiformia</taxon>
        <taxon>Curculionidae</taxon>
        <taxon>Ceutorhynchinae</taxon>
        <taxon>Ceutorhynchus</taxon>
    </lineage>
</organism>
<evidence type="ECO:0000313" key="5">
    <source>
        <dbReference type="EMBL" id="CAG9762135.1"/>
    </source>
</evidence>
<dbReference type="GO" id="GO:0080008">
    <property type="term" value="C:Cul4-RING E3 ubiquitin ligase complex"/>
    <property type="evidence" value="ECO:0007669"/>
    <property type="project" value="TreeGrafter"/>
</dbReference>
<feature type="repeat" description="WD" evidence="3">
    <location>
        <begin position="329"/>
        <end position="361"/>
    </location>
</feature>
<dbReference type="GO" id="GO:0045717">
    <property type="term" value="P:negative regulation of fatty acid biosynthetic process"/>
    <property type="evidence" value="ECO:0007669"/>
    <property type="project" value="TreeGrafter"/>
</dbReference>